<evidence type="ECO:0000313" key="3">
    <source>
        <dbReference type="Proteomes" id="UP000019113"/>
    </source>
</evidence>
<dbReference type="PROSITE" id="PS50943">
    <property type="entry name" value="HTH_CROC1"/>
    <property type="match status" value="1"/>
</dbReference>
<organism evidence="2 3">
    <name type="scientific">Halomonas huangheensis</name>
    <dbReference type="NCBI Taxonomy" id="1178482"/>
    <lineage>
        <taxon>Bacteria</taxon>
        <taxon>Pseudomonadati</taxon>
        <taxon>Pseudomonadota</taxon>
        <taxon>Gammaproteobacteria</taxon>
        <taxon>Oceanospirillales</taxon>
        <taxon>Halomonadaceae</taxon>
        <taxon>Halomonas</taxon>
    </lineage>
</organism>
<comment type="caution">
    <text evidence="2">The sequence shown here is derived from an EMBL/GenBank/DDBJ whole genome shotgun (WGS) entry which is preliminary data.</text>
</comment>
<dbReference type="AlphaFoldDB" id="W1NC78"/>
<dbReference type="GO" id="GO:0003677">
    <property type="term" value="F:DNA binding"/>
    <property type="evidence" value="ECO:0007669"/>
    <property type="project" value="InterPro"/>
</dbReference>
<dbReference type="EMBL" id="AVBC01000011">
    <property type="protein sequence ID" value="ERL53088.1"/>
    <property type="molecule type" value="Genomic_DNA"/>
</dbReference>
<dbReference type="Pfam" id="PF13560">
    <property type="entry name" value="HTH_31"/>
    <property type="match status" value="1"/>
</dbReference>
<gene>
    <name evidence="2" type="ORF">BJB45_17585</name>
</gene>
<reference evidence="2 3" key="1">
    <citation type="submission" date="2013-08" db="EMBL/GenBank/DDBJ databases">
        <title>draft genome of Halomonas huanghegensis, strain BJGMM-B45T.</title>
        <authorList>
            <person name="Miao C."/>
            <person name="Wan Y."/>
            <person name="Jin W."/>
        </authorList>
    </citation>
    <scope>NUCLEOTIDE SEQUENCE [LARGE SCALE GENOMIC DNA]</scope>
    <source>
        <strain evidence="2 3">BJGMM-B45</strain>
    </source>
</reference>
<dbReference type="InterPro" id="IPR001387">
    <property type="entry name" value="Cro/C1-type_HTH"/>
</dbReference>
<dbReference type="SUPFAM" id="SSF47413">
    <property type="entry name" value="lambda repressor-like DNA-binding domains"/>
    <property type="match status" value="1"/>
</dbReference>
<dbReference type="RefSeq" id="WP_021817070.1">
    <property type="nucleotide sequence ID" value="NZ_AVBC01000011.1"/>
</dbReference>
<accession>W1NC78</accession>
<sequence length="279" mass="32106">MDDDFAANLRYLCTFYHSIADVCRRLQINRAQFNRYLSGRYKPSGNTMRRICSFFGVEAHEILLPHATFAALVGDRPRGEEQEDSAEARIENARETLTPNLPDSVIQRGRHGLSRYLGRYHEYYLSMSQPGKVLCTLVTIQQHGEDVIYERAERMPLPSSNLPHRNRYRGVALLLSSRLFLVDYEAVNEHEITETVLYPSFRSHVTRLNGLKLGVADSSDRVPCCVRVVYERLSQRISLRESLSRCGLYDPDDPRLDPSIVAAIRNDVDEGEWHFRARC</sequence>
<dbReference type="InterPro" id="IPR010982">
    <property type="entry name" value="Lambda_DNA-bd_dom_sf"/>
</dbReference>
<dbReference type="Proteomes" id="UP000019113">
    <property type="component" value="Unassembled WGS sequence"/>
</dbReference>
<evidence type="ECO:0000259" key="1">
    <source>
        <dbReference type="PROSITE" id="PS50943"/>
    </source>
</evidence>
<dbReference type="KEGG" id="hhu:AR456_12325"/>
<dbReference type="OrthoDB" id="8902678at2"/>
<dbReference type="STRING" id="1178482.AR456_12325"/>
<feature type="domain" description="HTH cro/C1-type" evidence="1">
    <location>
        <begin position="18"/>
        <end position="62"/>
    </location>
</feature>
<dbReference type="Gene3D" id="1.10.260.40">
    <property type="entry name" value="lambda repressor-like DNA-binding domains"/>
    <property type="match status" value="1"/>
</dbReference>
<proteinExistence type="predicted"/>
<dbReference type="CDD" id="cd00093">
    <property type="entry name" value="HTH_XRE"/>
    <property type="match status" value="1"/>
</dbReference>
<protein>
    <recommendedName>
        <fullName evidence="1">HTH cro/C1-type domain-containing protein</fullName>
    </recommendedName>
</protein>
<dbReference type="SMART" id="SM00530">
    <property type="entry name" value="HTH_XRE"/>
    <property type="match status" value="1"/>
</dbReference>
<keyword evidence="3" id="KW-1185">Reference proteome</keyword>
<evidence type="ECO:0000313" key="2">
    <source>
        <dbReference type="EMBL" id="ERL53088.1"/>
    </source>
</evidence>
<name>W1NC78_9GAMM</name>
<dbReference type="eggNOG" id="ENOG502Z9W1">
    <property type="taxonomic scope" value="Bacteria"/>
</dbReference>
<dbReference type="PATRIC" id="fig|1178482.3.peg.127"/>